<proteinExistence type="predicted"/>
<gene>
    <name evidence="2" type="ORF">SAMN02745138_03315</name>
</gene>
<protein>
    <submittedName>
        <fullName evidence="2">Putative amidoligase enzyme</fullName>
    </submittedName>
</protein>
<organism evidence="2 3">
    <name type="scientific">Anaerotignum lactatifermentans DSM 14214</name>
    <dbReference type="NCBI Taxonomy" id="1121323"/>
    <lineage>
        <taxon>Bacteria</taxon>
        <taxon>Bacillati</taxon>
        <taxon>Bacillota</taxon>
        <taxon>Clostridia</taxon>
        <taxon>Lachnospirales</taxon>
        <taxon>Anaerotignaceae</taxon>
        <taxon>Anaerotignum</taxon>
    </lineage>
</organism>
<name>A0A1M7A2C3_9FIRM</name>
<sequence>MRWKKYGIEMDMTGITRKAVAEILAEQFDTKVVFCLSDNGYNVPDQNQRLWRILSSDSIKAEKYNGEKVVGANYMYQVKLLSPFLYENEFPMLEKALEQLELRGAIVNDSTKMNLLLDVSCIENWEKYQTNLENLYESKGELFQKALDIPFSQVADTSQGKENGVISFPYFKSTLNKKELLSDIQFAQIVSSFAENNRTVSQKKSENQNDKFMMRTWLVRAGMVGEEYKFARKMLTKNLEGNSAWQKMMEPTEIESKEVCNQAQSEEEMMDNPVEEQVVSDLELEV</sequence>
<reference evidence="2 3" key="1">
    <citation type="submission" date="2016-11" db="EMBL/GenBank/DDBJ databases">
        <authorList>
            <person name="Jaros S."/>
            <person name="Januszkiewicz K."/>
            <person name="Wedrychowicz H."/>
        </authorList>
    </citation>
    <scope>NUCLEOTIDE SEQUENCE [LARGE SCALE GENOMIC DNA]</scope>
    <source>
        <strain evidence="2 3">DSM 14214</strain>
    </source>
</reference>
<feature type="region of interest" description="Disordered" evidence="1">
    <location>
        <begin position="262"/>
        <end position="286"/>
    </location>
</feature>
<accession>A0A1M7A2C3</accession>
<dbReference type="EMBL" id="FRAH01000099">
    <property type="protein sequence ID" value="SHL36755.1"/>
    <property type="molecule type" value="Genomic_DNA"/>
</dbReference>
<keyword evidence="3" id="KW-1185">Reference proteome</keyword>
<keyword evidence="2" id="KW-0436">Ligase</keyword>
<dbReference type="RefSeq" id="WP_072853622.1">
    <property type="nucleotide sequence ID" value="NZ_FRAH01000099.1"/>
</dbReference>
<dbReference type="Proteomes" id="UP000183975">
    <property type="component" value="Unassembled WGS sequence"/>
</dbReference>
<dbReference type="AlphaFoldDB" id="A0A1M7A2C3"/>
<evidence type="ECO:0000313" key="2">
    <source>
        <dbReference type="EMBL" id="SHL36755.1"/>
    </source>
</evidence>
<dbReference type="OrthoDB" id="9775356at2"/>
<evidence type="ECO:0000256" key="1">
    <source>
        <dbReference type="SAM" id="MobiDB-lite"/>
    </source>
</evidence>
<dbReference type="InterPro" id="IPR022025">
    <property type="entry name" value="Amidoligase_2"/>
</dbReference>
<dbReference type="Pfam" id="PF12224">
    <property type="entry name" value="Amidoligase_2"/>
    <property type="match status" value="1"/>
</dbReference>
<feature type="compositionally biased region" description="Acidic residues" evidence="1">
    <location>
        <begin position="265"/>
        <end position="274"/>
    </location>
</feature>
<evidence type="ECO:0000313" key="3">
    <source>
        <dbReference type="Proteomes" id="UP000183975"/>
    </source>
</evidence>
<dbReference type="GO" id="GO:0016874">
    <property type="term" value="F:ligase activity"/>
    <property type="evidence" value="ECO:0007669"/>
    <property type="project" value="UniProtKB-KW"/>
</dbReference>